<feature type="compositionally biased region" description="Acidic residues" evidence="1">
    <location>
        <begin position="488"/>
        <end position="506"/>
    </location>
</feature>
<dbReference type="EnsemblFungi" id="MVLG_03381T0">
    <property type="protein sequence ID" value="MVLG_03381T0"/>
    <property type="gene ID" value="MVLG_03381"/>
</dbReference>
<feature type="region of interest" description="Disordered" evidence="1">
    <location>
        <begin position="110"/>
        <end position="143"/>
    </location>
</feature>
<sequence length="690" mass="73755">MTLSPHWPGPHPRSHESAGGGAAATTTTATSSATTTGKRMMASMSHHAHRPHDASTDPAHSPNPSLGTKLSYEIRLEGKGVVTGSLYDPVRYEANPRRALLSAPSAGGVVGSSATPHARAPAIGSTTATKRRAHSPARQEHQLPGKRNCIVAATAAHGRSSTRTATTAAQTGPSTGAVKLPHLLSHMSLGDEFALSPSEEVRAAFEHAHQCSSSPLRSTTFPGRTSTKRTPGTSLTSEGKRSAEDCIHLTMRCKKMKLYHAFYRCGSLFYRSAPISDITSGPTLTPPASEAASAPMSTPTPRRYIPQTTRRLSSWWASASRHDGDARVSRMCPDEAIWVANAGSEWQGPKWQTLWSQRVNANKAEDKSSSGCPSKLDGTLSSSDELSSPTAAPKGLSKFSFRSRPSRSVSSLSNWTPPTSQPHTHLSGEHSFPWAPIPLKQHLLAVLRARSTESGNSSKAGDAGLKFKKWVIWNHWSRKGRSERTDAEEGEFDGIDDSDDSDEEDMMSPTTQDDDVRGDPMGYDATSHPFESEKESMWSEDPTNFFDGENALDAALDSTVVPLPIVLCDKPGVTVVDPIVLPLLVDDDLVESEDVGTESNYTLDSSSSVSPILLQQPHLLSLRPNLRRSHSAPSSISSLSSSSPGSAILSDDPSLFMFDPTASAGANGVVELVCVDRKDGATSPPITCEG</sequence>
<reference evidence="4" key="1">
    <citation type="submission" date="2010-11" db="EMBL/GenBank/DDBJ databases">
        <title>The genome sequence of Microbotryum violaceum strain p1A1 Lamole.</title>
        <authorList>
            <person name="Cuomo C."/>
            <person name="Perlin M."/>
            <person name="Young S.K."/>
            <person name="Zeng Q."/>
            <person name="Gargeya S."/>
            <person name="Alvarado L."/>
            <person name="Berlin A."/>
            <person name="Chapman S.B."/>
            <person name="Chen Z."/>
            <person name="Freedman E."/>
            <person name="Gellesch M."/>
            <person name="Goldberg J."/>
            <person name="Griggs A."/>
            <person name="Gujja S."/>
            <person name="Heilman E."/>
            <person name="Heiman D."/>
            <person name="Howarth C."/>
            <person name="Mehta T."/>
            <person name="Neiman D."/>
            <person name="Pearson M."/>
            <person name="Roberts A."/>
            <person name="Saif S."/>
            <person name="Shea T."/>
            <person name="Shenoy N."/>
            <person name="Sisk P."/>
            <person name="Stolte C."/>
            <person name="Sykes S."/>
            <person name="White J."/>
            <person name="Yandava C."/>
            <person name="Haas B."/>
            <person name="Nusbaum C."/>
            <person name="Birren B."/>
        </authorList>
    </citation>
    <scope>NUCLEOTIDE SEQUENCE [LARGE SCALE GENOMIC DNA]</scope>
    <source>
        <strain evidence="4">p1A1 Lamole</strain>
    </source>
</reference>
<accession>U5H814</accession>
<feature type="region of interest" description="Disordered" evidence="1">
    <location>
        <begin position="362"/>
        <end position="429"/>
    </location>
</feature>
<reference evidence="3" key="4">
    <citation type="submission" date="2015-06" db="UniProtKB">
        <authorList>
            <consortium name="EnsemblFungi"/>
        </authorList>
    </citation>
    <scope>IDENTIFICATION</scope>
</reference>
<protein>
    <submittedName>
        <fullName evidence="2 3">Uncharacterized protein</fullName>
    </submittedName>
</protein>
<feature type="region of interest" description="Disordered" evidence="1">
    <location>
        <begin position="207"/>
        <end position="241"/>
    </location>
</feature>
<name>U5H814_USTV1</name>
<dbReference type="EMBL" id="GL541673">
    <property type="protein sequence ID" value="KDE06344.1"/>
    <property type="molecule type" value="Genomic_DNA"/>
</dbReference>
<reference evidence="2" key="2">
    <citation type="submission" date="2010-11" db="EMBL/GenBank/DDBJ databases">
        <authorList>
            <consortium name="The Broad Institute Genome Sequencing Platform"/>
            <person name="Earl A."/>
            <person name="Ward D."/>
            <person name="Feldgarden M."/>
            <person name="Gevers D."/>
            <person name="Butler R."/>
            <person name="Young S.K."/>
            <person name="Zeng Q."/>
            <person name="Gargeya S."/>
            <person name="Fitzgerald M."/>
            <person name="Haas B."/>
            <person name="Abouelleil A."/>
            <person name="Alvarado L."/>
            <person name="Arachchi H.M."/>
            <person name="Berlin A."/>
            <person name="Brown A."/>
            <person name="Chapman S.B."/>
            <person name="Chen Z."/>
            <person name="Dunbar C."/>
            <person name="Freedman E."/>
            <person name="Gearin G."/>
            <person name="Gellesch M."/>
            <person name="Goldberg J."/>
            <person name="Griggs A."/>
            <person name="Gujja S."/>
            <person name="Heilman E."/>
            <person name="Heiman D."/>
            <person name="Howarth C."/>
            <person name="Larson L."/>
            <person name="Lui A."/>
            <person name="MacDonald P.J.P."/>
            <person name="Mehta T."/>
            <person name="Montmayeur A."/>
            <person name="Murphy C."/>
            <person name="Neiman D."/>
            <person name="Pearson M."/>
            <person name="Priest M."/>
            <person name="Roberts A."/>
            <person name="Saif S."/>
            <person name="Shea T."/>
            <person name="Shenoy N."/>
            <person name="Sisk P."/>
            <person name="Stolte C."/>
            <person name="Sykes S."/>
            <person name="White J."/>
            <person name="Yandava C."/>
            <person name="Wortman J."/>
            <person name="Nusbaum C."/>
            <person name="Birren B."/>
        </authorList>
    </citation>
    <scope>NUCLEOTIDE SEQUENCE</scope>
    <source>
        <strain evidence="2">P1A1 Lamole</strain>
    </source>
</reference>
<dbReference type="InParanoid" id="U5H814"/>
<evidence type="ECO:0000313" key="4">
    <source>
        <dbReference type="Proteomes" id="UP000017200"/>
    </source>
</evidence>
<feature type="compositionally biased region" description="Polar residues" evidence="1">
    <location>
        <begin position="379"/>
        <end position="390"/>
    </location>
</feature>
<feature type="region of interest" description="Disordered" evidence="1">
    <location>
        <begin position="482"/>
        <end position="522"/>
    </location>
</feature>
<dbReference type="AlphaFoldDB" id="U5H814"/>
<dbReference type="HOGENOM" id="CLU_399126_0_0_1"/>
<dbReference type="Proteomes" id="UP000017200">
    <property type="component" value="Unassembled WGS sequence"/>
</dbReference>
<keyword evidence="4" id="KW-1185">Reference proteome</keyword>
<dbReference type="EMBL" id="AEIJ01000324">
    <property type="status" value="NOT_ANNOTATED_CDS"/>
    <property type="molecule type" value="Genomic_DNA"/>
</dbReference>
<gene>
    <name evidence="2" type="ORF">MVLG_03381</name>
</gene>
<feature type="compositionally biased region" description="Low complexity" evidence="1">
    <location>
        <begin position="396"/>
        <end position="413"/>
    </location>
</feature>
<feature type="compositionally biased region" description="Polar residues" evidence="1">
    <location>
        <begin position="210"/>
        <end position="237"/>
    </location>
</feature>
<feature type="region of interest" description="Disordered" evidence="1">
    <location>
        <begin position="1"/>
        <end position="68"/>
    </location>
</feature>
<feature type="region of interest" description="Disordered" evidence="1">
    <location>
        <begin position="156"/>
        <end position="176"/>
    </location>
</feature>
<evidence type="ECO:0000313" key="2">
    <source>
        <dbReference type="EMBL" id="KDE06344.1"/>
    </source>
</evidence>
<reference evidence="2 4" key="3">
    <citation type="journal article" date="2015" name="BMC Genomics">
        <title>Sex and parasites: genomic and transcriptomic analysis of Microbotryum lychnidis-dioicae, the biotrophic and plant-castrating anther smut fungus.</title>
        <authorList>
            <person name="Perlin M.H."/>
            <person name="Amselem J."/>
            <person name="Fontanillas E."/>
            <person name="Toh S.S."/>
            <person name="Chen Z."/>
            <person name="Goldberg J."/>
            <person name="Duplessis S."/>
            <person name="Henrissat B."/>
            <person name="Young S."/>
            <person name="Zeng Q."/>
            <person name="Aguileta G."/>
            <person name="Petit E."/>
            <person name="Badouin H."/>
            <person name="Andrews J."/>
            <person name="Razeeq D."/>
            <person name="Gabaldon T."/>
            <person name="Quesneville H."/>
            <person name="Giraud T."/>
            <person name="Hood M.E."/>
            <person name="Schultz D.J."/>
            <person name="Cuomo C.A."/>
        </authorList>
    </citation>
    <scope>NUCLEOTIDE SEQUENCE [LARGE SCALE GENOMIC DNA]</scope>
    <source>
        <strain evidence="2">P1A1 Lamole</strain>
        <strain evidence="4">p1A1 Lamole</strain>
    </source>
</reference>
<feature type="compositionally biased region" description="Low complexity" evidence="1">
    <location>
        <begin position="156"/>
        <end position="172"/>
    </location>
</feature>
<feature type="compositionally biased region" description="Low complexity" evidence="1">
    <location>
        <begin position="282"/>
        <end position="301"/>
    </location>
</feature>
<proteinExistence type="predicted"/>
<organism evidence="2">
    <name type="scientific">Microbotryum lychnidis-dioicae (strain p1A1 Lamole / MvSl-1064)</name>
    <name type="common">Anther smut fungus</name>
    <dbReference type="NCBI Taxonomy" id="683840"/>
    <lineage>
        <taxon>Eukaryota</taxon>
        <taxon>Fungi</taxon>
        <taxon>Dikarya</taxon>
        <taxon>Basidiomycota</taxon>
        <taxon>Pucciniomycotina</taxon>
        <taxon>Microbotryomycetes</taxon>
        <taxon>Microbotryales</taxon>
        <taxon>Microbotryaceae</taxon>
        <taxon>Microbotryum</taxon>
    </lineage>
</organism>
<dbReference type="OrthoDB" id="2537716at2759"/>
<feature type="compositionally biased region" description="Polar residues" evidence="1">
    <location>
        <begin position="414"/>
        <end position="424"/>
    </location>
</feature>
<evidence type="ECO:0000256" key="1">
    <source>
        <dbReference type="SAM" id="MobiDB-lite"/>
    </source>
</evidence>
<feature type="compositionally biased region" description="Low complexity" evidence="1">
    <location>
        <begin position="23"/>
        <end position="37"/>
    </location>
</feature>
<evidence type="ECO:0000313" key="3">
    <source>
        <dbReference type="EnsemblFungi" id="MVLG_03381T0"/>
    </source>
</evidence>
<feature type="region of interest" description="Disordered" evidence="1">
    <location>
        <begin position="281"/>
        <end position="305"/>
    </location>
</feature>